<dbReference type="InterPro" id="IPR029056">
    <property type="entry name" value="Ribokinase-like"/>
</dbReference>
<name>A0A7V8JTR5_9BURK</name>
<dbReference type="GO" id="GO:0016301">
    <property type="term" value="F:kinase activity"/>
    <property type="evidence" value="ECO:0007669"/>
    <property type="project" value="UniProtKB-KW"/>
</dbReference>
<evidence type="ECO:0000313" key="6">
    <source>
        <dbReference type="EMBL" id="KAF1042080.1"/>
    </source>
</evidence>
<evidence type="ECO:0000313" key="7">
    <source>
        <dbReference type="Proteomes" id="UP000462435"/>
    </source>
</evidence>
<evidence type="ECO:0000256" key="3">
    <source>
        <dbReference type="ARBA" id="ARBA00022777"/>
    </source>
</evidence>
<proteinExistence type="inferred from homology"/>
<accession>A0A7V8JTR5</accession>
<dbReference type="InterPro" id="IPR011611">
    <property type="entry name" value="PfkB_dom"/>
</dbReference>
<feature type="domain" description="Carbohydrate kinase PfkB" evidence="5">
    <location>
        <begin position="9"/>
        <end position="294"/>
    </location>
</feature>
<gene>
    <name evidence="6" type="primary">yihV</name>
    <name evidence="6" type="ORF">GAK35_02925</name>
</gene>
<dbReference type="Gene3D" id="3.40.1190.20">
    <property type="match status" value="1"/>
</dbReference>
<dbReference type="Pfam" id="PF00294">
    <property type="entry name" value="PfkB"/>
    <property type="match status" value="1"/>
</dbReference>
<dbReference type="SUPFAM" id="SSF53613">
    <property type="entry name" value="Ribokinase-like"/>
    <property type="match status" value="1"/>
</dbReference>
<protein>
    <submittedName>
        <fullName evidence="6">Sulfofructose kinase</fullName>
    </submittedName>
</protein>
<dbReference type="GO" id="GO:0006796">
    <property type="term" value="P:phosphate-containing compound metabolic process"/>
    <property type="evidence" value="ECO:0007669"/>
    <property type="project" value="UniProtKB-ARBA"/>
</dbReference>
<sequence length="312" mass="32064">MEQGRDIDLLAFGDPVADLMLQAAQLPPPGGKTLGRALGIRAGGTTANVACAIARQGMRAAAFGRTGDDAHAPLLRASFAEHGVNQTYLSTLADTPSASAIAVLAPSGEKSIIYMPMPGRLLESGGLTQALRRARLVYAMPYDLDEFELLCGLARQAGARVAIDLEAAVAPDPLAMRRRAALADIVFFNEAGFEAGTGVPPSLPAMRELLALGPEEVVVSCGAAGAMAVSHGDEMRQPAFPARVVDTTGAGDCFNAAYLAARLDGRPLPHALRCACAAASLAIGAVGARGALPDRDQVDALLAAGRTPATDN</sequence>
<comment type="similarity">
    <text evidence="1 4">Belongs to the carbohydrate kinase PfkB family.</text>
</comment>
<keyword evidence="2 4" id="KW-0808">Transferase</keyword>
<dbReference type="PANTHER" id="PTHR10584:SF157">
    <property type="entry name" value="SULFOFRUCTOSE KINASE"/>
    <property type="match status" value="1"/>
</dbReference>
<dbReference type="EMBL" id="WNDX01000095">
    <property type="protein sequence ID" value="KAF1042080.1"/>
    <property type="molecule type" value="Genomic_DNA"/>
</dbReference>
<dbReference type="PRINTS" id="PR00990">
    <property type="entry name" value="RIBOKINASE"/>
</dbReference>
<dbReference type="PROSITE" id="PS00584">
    <property type="entry name" value="PFKB_KINASES_2"/>
    <property type="match status" value="1"/>
</dbReference>
<keyword evidence="3 4" id="KW-0418">Kinase</keyword>
<comment type="caution">
    <text evidence="6">The sequence shown here is derived from an EMBL/GenBank/DDBJ whole genome shotgun (WGS) entry which is preliminary data.</text>
</comment>
<evidence type="ECO:0000256" key="1">
    <source>
        <dbReference type="ARBA" id="ARBA00010688"/>
    </source>
</evidence>
<evidence type="ECO:0000259" key="5">
    <source>
        <dbReference type="Pfam" id="PF00294"/>
    </source>
</evidence>
<organism evidence="6 7">
    <name type="scientific">Herbaspirillum frisingense</name>
    <dbReference type="NCBI Taxonomy" id="92645"/>
    <lineage>
        <taxon>Bacteria</taxon>
        <taxon>Pseudomonadati</taxon>
        <taxon>Pseudomonadota</taxon>
        <taxon>Betaproteobacteria</taxon>
        <taxon>Burkholderiales</taxon>
        <taxon>Oxalobacteraceae</taxon>
        <taxon>Herbaspirillum</taxon>
    </lineage>
</organism>
<dbReference type="AlphaFoldDB" id="A0A7V8JTR5"/>
<evidence type="ECO:0000256" key="2">
    <source>
        <dbReference type="ARBA" id="ARBA00022679"/>
    </source>
</evidence>
<reference evidence="7" key="1">
    <citation type="journal article" date="2020" name="MBio">
        <title>Horizontal gene transfer to a defensive symbiont with a reduced genome amongst a multipartite beetle microbiome.</title>
        <authorList>
            <person name="Waterworth S.C."/>
            <person name="Florez L.V."/>
            <person name="Rees E.R."/>
            <person name="Hertweck C."/>
            <person name="Kaltenpoth M."/>
            <person name="Kwan J.C."/>
        </authorList>
    </citation>
    <scope>NUCLEOTIDE SEQUENCE [LARGE SCALE GENOMIC DNA]</scope>
</reference>
<dbReference type="InterPro" id="IPR002139">
    <property type="entry name" value="Ribo/fructo_kinase"/>
</dbReference>
<dbReference type="PANTHER" id="PTHR10584">
    <property type="entry name" value="SUGAR KINASE"/>
    <property type="match status" value="1"/>
</dbReference>
<dbReference type="GO" id="GO:0005829">
    <property type="term" value="C:cytosol"/>
    <property type="evidence" value="ECO:0007669"/>
    <property type="project" value="TreeGrafter"/>
</dbReference>
<evidence type="ECO:0000256" key="4">
    <source>
        <dbReference type="RuleBase" id="RU003704"/>
    </source>
</evidence>
<dbReference type="InterPro" id="IPR002173">
    <property type="entry name" value="Carboh/pur_kinase_PfkB_CS"/>
</dbReference>
<dbReference type="Proteomes" id="UP000462435">
    <property type="component" value="Unassembled WGS sequence"/>
</dbReference>